<feature type="domain" description="Tyrosine-protein phosphatase" evidence="1">
    <location>
        <begin position="26"/>
        <end position="209"/>
    </location>
</feature>
<name>A0ABQ9HCW1_9NEOP</name>
<dbReference type="SUPFAM" id="SSF52799">
    <property type="entry name" value="(Phosphotyrosine protein) phosphatases II"/>
    <property type="match status" value="1"/>
</dbReference>
<comment type="caution">
    <text evidence="2">The sequence shown here is derived from an EMBL/GenBank/DDBJ whole genome shotgun (WGS) entry which is preliminary data.</text>
</comment>
<dbReference type="Proteomes" id="UP001159363">
    <property type="component" value="Chromosome 5"/>
</dbReference>
<evidence type="ECO:0000313" key="2">
    <source>
        <dbReference type="EMBL" id="KAJ8882104.1"/>
    </source>
</evidence>
<reference evidence="2 3" key="1">
    <citation type="submission" date="2023-02" db="EMBL/GenBank/DDBJ databases">
        <title>LHISI_Scaffold_Assembly.</title>
        <authorList>
            <person name="Stuart O.P."/>
            <person name="Cleave R."/>
            <person name="Magrath M.J.L."/>
            <person name="Mikheyev A.S."/>
        </authorList>
    </citation>
    <scope>NUCLEOTIDE SEQUENCE [LARGE SCALE GENOMIC DNA]</scope>
    <source>
        <strain evidence="2">Daus_M_001</strain>
        <tissue evidence="2">Leg muscle</tissue>
    </source>
</reference>
<dbReference type="PROSITE" id="PS50055">
    <property type="entry name" value="TYR_PHOSPHATASE_PTP"/>
    <property type="match status" value="1"/>
</dbReference>
<dbReference type="PANTHER" id="PTHR19134:SF449">
    <property type="entry name" value="TYROSINE-PROTEIN PHOSPHATASE 1"/>
    <property type="match status" value="1"/>
</dbReference>
<dbReference type="InterPro" id="IPR000242">
    <property type="entry name" value="PTP_cat"/>
</dbReference>
<evidence type="ECO:0000313" key="3">
    <source>
        <dbReference type="Proteomes" id="UP001159363"/>
    </source>
</evidence>
<proteinExistence type="predicted"/>
<dbReference type="SMART" id="SM00194">
    <property type="entry name" value="PTPc"/>
    <property type="match status" value="1"/>
</dbReference>
<dbReference type="EMBL" id="JARBHB010000006">
    <property type="protein sequence ID" value="KAJ8882104.1"/>
    <property type="molecule type" value="Genomic_DNA"/>
</dbReference>
<protein>
    <recommendedName>
        <fullName evidence="1">Tyrosine-protein phosphatase domain-containing protein</fullName>
    </recommendedName>
</protein>
<organism evidence="2 3">
    <name type="scientific">Dryococelus australis</name>
    <dbReference type="NCBI Taxonomy" id="614101"/>
    <lineage>
        <taxon>Eukaryota</taxon>
        <taxon>Metazoa</taxon>
        <taxon>Ecdysozoa</taxon>
        <taxon>Arthropoda</taxon>
        <taxon>Hexapoda</taxon>
        <taxon>Insecta</taxon>
        <taxon>Pterygota</taxon>
        <taxon>Neoptera</taxon>
        <taxon>Polyneoptera</taxon>
        <taxon>Phasmatodea</taxon>
        <taxon>Verophasmatodea</taxon>
        <taxon>Anareolatae</taxon>
        <taxon>Phasmatidae</taxon>
        <taxon>Eurycanthinae</taxon>
        <taxon>Dryococelus</taxon>
    </lineage>
</organism>
<accession>A0ABQ9HCW1</accession>
<dbReference type="PRINTS" id="PR00700">
    <property type="entry name" value="PRTYPHPHTASE"/>
</dbReference>
<keyword evidence="3" id="KW-1185">Reference proteome</keyword>
<dbReference type="Pfam" id="PF00102">
    <property type="entry name" value="Y_phosphatase"/>
    <property type="match status" value="1"/>
</dbReference>
<gene>
    <name evidence="2" type="ORF">PR048_018592</name>
</gene>
<dbReference type="InterPro" id="IPR029021">
    <property type="entry name" value="Prot-tyrosine_phosphatase-like"/>
</dbReference>
<evidence type="ECO:0000259" key="1">
    <source>
        <dbReference type="PROSITE" id="PS50055"/>
    </source>
</evidence>
<sequence>MDTVYCDLTYNDLIKLVARNDFFEIVKQEHKQILSEKASGTFEDSANNINRRLNGYQNQVCYDQTRVILPLERNYGNYINANYVNGHEYNKKYICTQAPLEHTSYDFWRMVWMNHTCLIYWNDTEGGTVTFTKFTITTTKIEYYTGFVKTTLLLTHGTAASQEVTHFGFTQWPDFGTPSETQEFLNFMLAVRKNHEEIVKAVDFMSPKVPTTPNYHPLQRWSRTNRNLLRPRHSKFPNLMPLG</sequence>
<dbReference type="Gene3D" id="3.90.190.10">
    <property type="entry name" value="Protein tyrosine phosphatase superfamily"/>
    <property type="match status" value="1"/>
</dbReference>
<dbReference type="InterPro" id="IPR050348">
    <property type="entry name" value="Protein-Tyr_Phosphatase"/>
</dbReference>
<dbReference type="PANTHER" id="PTHR19134">
    <property type="entry name" value="RECEPTOR-TYPE TYROSINE-PROTEIN PHOSPHATASE"/>
    <property type="match status" value="1"/>
</dbReference>